<dbReference type="EMBL" id="JACHMD010000001">
    <property type="protein sequence ID" value="MBB4666443.1"/>
    <property type="molecule type" value="Genomic_DNA"/>
</dbReference>
<comment type="caution">
    <text evidence="3">The sequence shown here is derived from an EMBL/GenBank/DDBJ whole genome shotgun (WGS) entry which is preliminary data.</text>
</comment>
<dbReference type="InterPro" id="IPR049311">
    <property type="entry name" value="GIY_YIG_cat"/>
</dbReference>
<name>A0A7W7FIT3_9MICO</name>
<evidence type="ECO:0000313" key="4">
    <source>
        <dbReference type="Proteomes" id="UP000573729"/>
    </source>
</evidence>
<protein>
    <recommendedName>
        <fullName evidence="2">GIY-YIG catalytic domain-containing protein</fullName>
    </recommendedName>
</protein>
<evidence type="ECO:0000313" key="3">
    <source>
        <dbReference type="EMBL" id="MBB4666443.1"/>
    </source>
</evidence>
<organism evidence="3 4">
    <name type="scientific">Microbacterium marinum</name>
    <dbReference type="NCBI Taxonomy" id="421115"/>
    <lineage>
        <taxon>Bacteria</taxon>
        <taxon>Bacillati</taxon>
        <taxon>Actinomycetota</taxon>
        <taxon>Actinomycetes</taxon>
        <taxon>Micrococcales</taxon>
        <taxon>Microbacteriaceae</taxon>
        <taxon>Microbacterium</taxon>
    </lineage>
</organism>
<dbReference type="RefSeq" id="WP_184216041.1">
    <property type="nucleotide sequence ID" value="NZ_JACHMD010000001.1"/>
</dbReference>
<sequence>MTHLDDAVAALTGARWSIADAGSHVPDEPGLYAIFGNDGGWGQLGLPHRPDSLLYVGKAEDSLVSRELRGHFTADPTRRAQTGSSTVRRSFAALLHDALGLRGIPRNPANPGHFSNYGLSAEHDSLLTAWMHRYLTLAVWPAHELTVPLRDVESALIRKWVPPLNLAGNPHPAPHLKSARATMANEARTWTR</sequence>
<dbReference type="AlphaFoldDB" id="A0A7W7FIT3"/>
<feature type="region of interest" description="Disordered" evidence="1">
    <location>
        <begin position="168"/>
        <end position="192"/>
    </location>
</feature>
<reference evidence="3 4" key="1">
    <citation type="submission" date="2020-08" db="EMBL/GenBank/DDBJ databases">
        <title>Sequencing the genomes of 1000 actinobacteria strains.</title>
        <authorList>
            <person name="Klenk H.-P."/>
        </authorList>
    </citation>
    <scope>NUCLEOTIDE SEQUENCE [LARGE SCALE GENOMIC DNA]</scope>
    <source>
        <strain evidence="3 4">DSM 24947</strain>
    </source>
</reference>
<gene>
    <name evidence="3" type="ORF">BKA24_001152</name>
</gene>
<evidence type="ECO:0000259" key="2">
    <source>
        <dbReference type="Pfam" id="PF20815"/>
    </source>
</evidence>
<accession>A0A7W7FIT3</accession>
<evidence type="ECO:0000256" key="1">
    <source>
        <dbReference type="SAM" id="MobiDB-lite"/>
    </source>
</evidence>
<dbReference type="Pfam" id="PF20815">
    <property type="entry name" value="GIY_YIG_2"/>
    <property type="match status" value="1"/>
</dbReference>
<keyword evidence="4" id="KW-1185">Reference proteome</keyword>
<feature type="domain" description="GIY-YIG catalytic" evidence="2">
    <location>
        <begin position="51"/>
        <end position="175"/>
    </location>
</feature>
<proteinExistence type="predicted"/>
<dbReference type="Proteomes" id="UP000573729">
    <property type="component" value="Unassembled WGS sequence"/>
</dbReference>